<dbReference type="Pfam" id="PF00009">
    <property type="entry name" value="GTP_EFTU"/>
    <property type="match status" value="1"/>
</dbReference>
<evidence type="ECO:0000256" key="4">
    <source>
        <dbReference type="ARBA" id="ARBA00023134"/>
    </source>
</evidence>
<gene>
    <name evidence="9" type="ORF">MACK_002573</name>
</gene>
<organism evidence="9 10">
    <name type="scientific">Theileria orientalis</name>
    <dbReference type="NCBI Taxonomy" id="68886"/>
    <lineage>
        <taxon>Eukaryota</taxon>
        <taxon>Sar</taxon>
        <taxon>Alveolata</taxon>
        <taxon>Apicomplexa</taxon>
        <taxon>Aconoidasida</taxon>
        <taxon>Piroplasmida</taxon>
        <taxon>Theileriidae</taxon>
        <taxon>Theileria</taxon>
    </lineage>
</organism>
<dbReference type="GO" id="GO:0030623">
    <property type="term" value="F:U5 snRNA binding"/>
    <property type="evidence" value="ECO:0007669"/>
    <property type="project" value="TreeGrafter"/>
</dbReference>
<evidence type="ECO:0000256" key="6">
    <source>
        <dbReference type="ARBA" id="ARBA00023242"/>
    </source>
</evidence>
<dbReference type="InterPro" id="IPR005517">
    <property type="entry name" value="Transl_elong_EFG/EF2_IV"/>
</dbReference>
<dbReference type="PROSITE" id="PS51722">
    <property type="entry name" value="G_TR_2"/>
    <property type="match status" value="1"/>
</dbReference>
<dbReference type="InterPro" id="IPR031950">
    <property type="entry name" value="EFTUD2_N"/>
</dbReference>
<comment type="subcellular location">
    <subcellularLocation>
        <location evidence="1">Nucleus</location>
    </subcellularLocation>
</comment>
<keyword evidence="3" id="KW-0547">Nucleotide-binding</keyword>
<dbReference type="GO" id="GO:0071007">
    <property type="term" value="C:U2-type catalytic step 2 spliceosome"/>
    <property type="evidence" value="ECO:0007669"/>
    <property type="project" value="TreeGrafter"/>
</dbReference>
<dbReference type="InterPro" id="IPR009000">
    <property type="entry name" value="Transl_B-barrel_sf"/>
</dbReference>
<keyword evidence="6" id="KW-0539">Nucleus</keyword>
<dbReference type="InterPro" id="IPR014721">
    <property type="entry name" value="Ribsml_uS5_D2-typ_fold_subgr"/>
</dbReference>
<dbReference type="CDD" id="cd01683">
    <property type="entry name" value="EF2_IV_snRNP"/>
    <property type="match status" value="1"/>
</dbReference>
<dbReference type="InterPro" id="IPR020568">
    <property type="entry name" value="Ribosomal_Su5_D2-typ_SF"/>
</dbReference>
<dbReference type="PANTHER" id="PTHR42908:SF6">
    <property type="entry name" value="116 KDA U5 SMALL NUCLEAR RIBONUCLEOPROTEIN COMPONENT"/>
    <property type="match status" value="1"/>
</dbReference>
<evidence type="ECO:0000256" key="2">
    <source>
        <dbReference type="ARBA" id="ARBA00022664"/>
    </source>
</evidence>
<dbReference type="SUPFAM" id="SSF54980">
    <property type="entry name" value="EF-G C-terminal domain-like"/>
    <property type="match status" value="2"/>
</dbReference>
<evidence type="ECO:0000256" key="1">
    <source>
        <dbReference type="ARBA" id="ARBA00004123"/>
    </source>
</evidence>
<dbReference type="AlphaFoldDB" id="A0A976MDM7"/>
<dbReference type="Gene3D" id="3.40.50.300">
    <property type="entry name" value="P-loop containing nucleotide triphosphate hydrolases"/>
    <property type="match status" value="1"/>
</dbReference>
<dbReference type="GO" id="GO:0005525">
    <property type="term" value="F:GTP binding"/>
    <property type="evidence" value="ECO:0007669"/>
    <property type="project" value="UniProtKB-KW"/>
</dbReference>
<reference evidence="9" key="1">
    <citation type="submission" date="2022-07" db="EMBL/GenBank/DDBJ databases">
        <title>Evaluation of T. orientalis genome assembly methods using nanopore sequencing and analysis of variation between genomes.</title>
        <authorList>
            <person name="Yam J."/>
            <person name="Micallef M.L."/>
            <person name="Liu M."/>
            <person name="Djordjevic S.P."/>
            <person name="Bogema D.R."/>
            <person name="Jenkins C."/>
        </authorList>
    </citation>
    <scope>NUCLEOTIDE SEQUENCE</scope>
    <source>
        <strain evidence="9">Goon Nure</strain>
    </source>
</reference>
<dbReference type="CDD" id="cd04098">
    <property type="entry name" value="eEF2_C_snRNP"/>
    <property type="match status" value="1"/>
</dbReference>
<dbReference type="GO" id="GO:0046540">
    <property type="term" value="C:U4/U6 x U5 tri-snRNP complex"/>
    <property type="evidence" value="ECO:0007669"/>
    <property type="project" value="TreeGrafter"/>
</dbReference>
<keyword evidence="2" id="KW-0507">mRNA processing</keyword>
<dbReference type="InterPro" id="IPR004161">
    <property type="entry name" value="EFTu-like_2"/>
</dbReference>
<dbReference type="SMART" id="SM00838">
    <property type="entry name" value="EFG_C"/>
    <property type="match status" value="1"/>
</dbReference>
<evidence type="ECO:0000256" key="5">
    <source>
        <dbReference type="ARBA" id="ARBA00023187"/>
    </source>
</evidence>
<dbReference type="InterPro" id="IPR035655">
    <property type="entry name" value="U5-116kDa_C"/>
</dbReference>
<dbReference type="Gene3D" id="3.30.70.240">
    <property type="match status" value="1"/>
</dbReference>
<dbReference type="FunFam" id="3.30.70.870:FF:000002">
    <property type="entry name" value="Translation elongation factor 2"/>
    <property type="match status" value="1"/>
</dbReference>
<dbReference type="PANTHER" id="PTHR42908">
    <property type="entry name" value="TRANSLATION ELONGATION FACTOR-RELATED"/>
    <property type="match status" value="1"/>
</dbReference>
<protein>
    <recommendedName>
        <fullName evidence="8">Tr-type G domain-containing protein</fullName>
    </recommendedName>
</protein>
<feature type="region of interest" description="Disordered" evidence="7">
    <location>
        <begin position="1"/>
        <end position="61"/>
    </location>
</feature>
<sequence length="1144" mass="127970">MDQDLYDEFGNYIGPGFEEDGGLDSDLSLPGSDVDRLSDTEERDRLMAGGTGPLGDTAGAGEPVTRITRQNIVEYDPESVYKDDDPYENVEVFVREEDTQTIEVPIVKAEESHVERVYNIRRLDSDINSKNFDIMEESMPPNRFTFQFMASLMNQPEFIRNVCIAGNLHDGKTTLIDRLIEHSRFTNRGAPRASNKGLGRDGIGESGASGGHTQRPTEAMRTTADFTRYTDSRLDEQAREMSIKSTPISLVFQNNLYENVADFSDHPKCKSYLFNIFDTPGHVNFMDEFVHALALSDGCVLVVDVLMGLTSVLENVIKQCVHDGVKMCLVVNCLDRLVLELRLPPADAYLKICHTIGEVNQYLASTVELFRGSAGGGPGDGGLFENEYEFAPEKNNVAFASGMFGIFFTLKSFAKLYSRNNLHEFSKRLYGDYFYNPVKNTITTKSVYVHKTSEVREGHGQMNGTNDDHMNGANDERVNGVNGAADGYDEHGHDEMRNQSEEGKYEEMELKRTFVAFILEPIYKLISHVASDEREELEEVLEEFNSALSPEVNINLKKDDYKLTTKQILAKVCSCLFTDASAFVEMVISSVPSPKENNYNKFRVHYTGDLSTSLVEDVKRCDPKGKLVVFVTKNYFRSAEGTFDLFGRVFSGTLKKGDEIKLLGPSYTLDDDEDVIVRNVSNVWISEARYRVEVTKIGAGNWVLISGIDLCHFKTSTITHGVGLGTSAEDLELMTISSYLPVTKPVFKVGLEPLNPNELPKMINGLRAVEKAYPASVLKVEESGEHVVLGTGEVYLDCVLHDLRRLFGNLEIKVSDPVVRFTETIMESSSMRCFVNTANQKNKLYMLTQPLQQGVASLVEERLFSHSGKGIYGNATGGINGVGASTSNENLRMLEKYGWDELDIANIWSFGPDSKGPNVLINDTIPSEVDVNLLNQVRSSVIQGFNWAAKEGPLIEEPIRNVKFRLIGCELSNEYMNITPGQIIPATRRLCYSSFLLSTPRLMEPVVFAEIQCPADCVSSVYTILSRRRGHVLRDMPKPGTPFYLVHAYLPAIESFGFETDLRIHSSGQAFCLTMFDHWNIVPGDPLDKSIVLKPLEPAPIPHLAREFLLKTRKRKGLTEDVSINTFFDDPMLSTLAENLQEFY</sequence>
<dbReference type="SUPFAM" id="SSF54211">
    <property type="entry name" value="Ribosomal protein S5 domain 2-like"/>
    <property type="match status" value="1"/>
</dbReference>
<dbReference type="EMBL" id="CP056072">
    <property type="protein sequence ID" value="UKK02480.2"/>
    <property type="molecule type" value="Genomic_DNA"/>
</dbReference>
<evidence type="ECO:0000256" key="7">
    <source>
        <dbReference type="SAM" id="MobiDB-lite"/>
    </source>
</evidence>
<feature type="region of interest" description="Disordered" evidence="7">
    <location>
        <begin position="187"/>
        <end position="218"/>
    </location>
</feature>
<feature type="domain" description="Tr-type G" evidence="8">
    <location>
        <begin position="157"/>
        <end position="422"/>
    </location>
</feature>
<dbReference type="FunFam" id="3.30.70.240:FF:000004">
    <property type="entry name" value="116 kDa U5 small nuclear ribonucleoprotein"/>
    <property type="match status" value="1"/>
</dbReference>
<dbReference type="CDD" id="cd04090">
    <property type="entry name" value="EF2_II_snRNP"/>
    <property type="match status" value="1"/>
</dbReference>
<evidence type="ECO:0000313" key="10">
    <source>
        <dbReference type="Proteomes" id="UP000244811"/>
    </source>
</evidence>
<feature type="compositionally biased region" description="Basic and acidic residues" evidence="7">
    <location>
        <begin position="33"/>
        <end position="46"/>
    </location>
</feature>
<evidence type="ECO:0000313" key="9">
    <source>
        <dbReference type="EMBL" id="UKK02480.2"/>
    </source>
</evidence>
<keyword evidence="4" id="KW-0342">GTP-binding</keyword>
<keyword evidence="5" id="KW-0508">mRNA splicing</keyword>
<dbReference type="CDD" id="cd04167">
    <property type="entry name" value="Snu114p"/>
    <property type="match status" value="1"/>
</dbReference>
<dbReference type="InterPro" id="IPR000795">
    <property type="entry name" value="T_Tr_GTP-bd_dom"/>
</dbReference>
<dbReference type="GO" id="GO:0000398">
    <property type="term" value="P:mRNA splicing, via spliceosome"/>
    <property type="evidence" value="ECO:0007669"/>
    <property type="project" value="TreeGrafter"/>
</dbReference>
<dbReference type="Gene3D" id="3.30.230.10">
    <property type="match status" value="1"/>
</dbReference>
<dbReference type="Gene3D" id="3.90.1430.10">
    <property type="entry name" value="Yeast translation eEF2 (G' domain)"/>
    <property type="match status" value="1"/>
</dbReference>
<dbReference type="InterPro" id="IPR000640">
    <property type="entry name" value="EFG_V-like"/>
</dbReference>
<dbReference type="SUPFAM" id="SSF50447">
    <property type="entry name" value="Translation proteins"/>
    <property type="match status" value="1"/>
</dbReference>
<dbReference type="Pfam" id="PF03764">
    <property type="entry name" value="EFG_IV"/>
    <property type="match status" value="1"/>
</dbReference>
<dbReference type="GO" id="GO:0003924">
    <property type="term" value="F:GTPase activity"/>
    <property type="evidence" value="ECO:0007669"/>
    <property type="project" value="InterPro"/>
</dbReference>
<evidence type="ECO:0000256" key="3">
    <source>
        <dbReference type="ARBA" id="ARBA00022741"/>
    </source>
</evidence>
<dbReference type="Pfam" id="PF00679">
    <property type="entry name" value="EFG_C"/>
    <property type="match status" value="1"/>
</dbReference>
<dbReference type="Pfam" id="PF03144">
    <property type="entry name" value="GTP_EFTU_D2"/>
    <property type="match status" value="1"/>
</dbReference>
<dbReference type="Proteomes" id="UP000244811">
    <property type="component" value="Chromosome 4"/>
</dbReference>
<dbReference type="Gene3D" id="2.40.30.10">
    <property type="entry name" value="Translation factors"/>
    <property type="match status" value="1"/>
</dbReference>
<dbReference type="InterPro" id="IPR035647">
    <property type="entry name" value="EFG_III/V"/>
</dbReference>
<dbReference type="FunFam" id="2.40.30.10:FF:000029">
    <property type="entry name" value="116 kDa U5 small nuclear ribonucleoprotein component"/>
    <property type="match status" value="1"/>
</dbReference>
<proteinExistence type="predicted"/>
<dbReference type="SUPFAM" id="SSF52540">
    <property type="entry name" value="P-loop containing nucleoside triphosphate hydrolases"/>
    <property type="match status" value="1"/>
</dbReference>
<dbReference type="InterPro" id="IPR027417">
    <property type="entry name" value="P-loop_NTPase"/>
</dbReference>
<evidence type="ECO:0000259" key="8">
    <source>
        <dbReference type="PROSITE" id="PS51722"/>
    </source>
</evidence>
<name>A0A976MDM7_THEOR</name>
<accession>A0A976MDM7</accession>
<dbReference type="InterPro" id="IPR044121">
    <property type="entry name" value="Snu114_GTP-bd"/>
</dbReference>
<dbReference type="GO" id="GO:0005829">
    <property type="term" value="C:cytosol"/>
    <property type="evidence" value="ECO:0007669"/>
    <property type="project" value="TreeGrafter"/>
</dbReference>
<dbReference type="SMART" id="SM00889">
    <property type="entry name" value="EFG_IV"/>
    <property type="match status" value="1"/>
</dbReference>
<dbReference type="Gene3D" id="3.30.70.870">
    <property type="entry name" value="Elongation Factor G (Translational Gtpase), domain 3"/>
    <property type="match status" value="1"/>
</dbReference>
<dbReference type="Pfam" id="PF16004">
    <property type="entry name" value="EFTUD2"/>
    <property type="match status" value="1"/>
</dbReference>